<evidence type="ECO:0000313" key="1">
    <source>
        <dbReference type="EMBL" id="RAW85464.1"/>
    </source>
</evidence>
<organism evidence="1 2">
    <name type="scientific">Photorhabdus laumondii subsp. clarkei</name>
    <dbReference type="NCBI Taxonomy" id="2029685"/>
    <lineage>
        <taxon>Bacteria</taxon>
        <taxon>Pseudomonadati</taxon>
        <taxon>Pseudomonadota</taxon>
        <taxon>Gammaproteobacteria</taxon>
        <taxon>Enterobacterales</taxon>
        <taxon>Morganellaceae</taxon>
        <taxon>Photorhabdus</taxon>
    </lineage>
</organism>
<protein>
    <submittedName>
        <fullName evidence="1">Uncharacterized protein</fullName>
    </submittedName>
</protein>
<accession>A0A329VAN0</accession>
<dbReference type="EMBL" id="NSCI01000035">
    <property type="protein sequence ID" value="RAW85464.1"/>
    <property type="molecule type" value="Genomic_DNA"/>
</dbReference>
<evidence type="ECO:0000313" key="2">
    <source>
        <dbReference type="Proteomes" id="UP000250870"/>
    </source>
</evidence>
<sequence length="127" mass="14320">MIRYFDQLNAKDMTAENAASLIATLHEMDKGTITQVNTLLLGENNWPKSFTSLWQRLTWLRVGQSLNVGSTTLSNLDSRFLPFEGRKATTGTLELNIFHAGKERTQRGLVANLSDIIVHLNYIIRDA</sequence>
<comment type="caution">
    <text evidence="1">The sequence shown here is derived from an EMBL/GenBank/DDBJ whole genome shotgun (WGS) entry which is preliminary data.</text>
</comment>
<proteinExistence type="predicted"/>
<reference evidence="1 2" key="1">
    <citation type="journal article" date="2018" name="Int. J. Syst. Evol. Microbiol.">
        <title>Whole-genome-based revisit of Photorhabdus phylogeny: proposal for the elevation of most Photorhabdus subspecies to the species level and description of one novel species Photorhabdus bodei sp. nov., and one novel subspecies Photorhabdus laumondii subsp. clarkei subsp. nov.</title>
        <authorList>
            <person name="Machado R.A.R."/>
            <person name="Wuthrich D."/>
            <person name="Kuhnert P."/>
            <person name="Arce C.C.M."/>
            <person name="Thonen L."/>
            <person name="Ruiz C."/>
            <person name="Zhang X."/>
            <person name="Robert C.A.M."/>
            <person name="Karimi J."/>
            <person name="Kamali S."/>
            <person name="Ma J."/>
            <person name="Bruggmann R."/>
            <person name="Erb M."/>
        </authorList>
    </citation>
    <scope>NUCLEOTIDE SEQUENCE [LARGE SCALE GENOMIC DNA]</scope>
    <source>
        <strain evidence="1 2">BOJ-47</strain>
    </source>
</reference>
<dbReference type="AlphaFoldDB" id="A0A329VAN0"/>
<name>A0A329VAN0_9GAMM</name>
<dbReference type="Proteomes" id="UP000250870">
    <property type="component" value="Unassembled WGS sequence"/>
</dbReference>
<gene>
    <name evidence="1" type="ORF">CKY01_19250</name>
</gene>